<evidence type="ECO:0000313" key="6">
    <source>
        <dbReference type="Proteomes" id="UP000053758"/>
    </source>
</evidence>
<protein>
    <submittedName>
        <fullName evidence="5">Uncharacterized protein</fullName>
    </submittedName>
</protein>
<dbReference type="HOGENOM" id="CLU_1414977_0_0_1"/>
<dbReference type="RefSeq" id="XP_014655655.1">
    <property type="nucleotide sequence ID" value="XM_014800169.1"/>
</dbReference>
<feature type="compositionally biased region" description="Basic and acidic residues" evidence="4">
    <location>
        <begin position="16"/>
        <end position="25"/>
    </location>
</feature>
<keyword evidence="2" id="KW-0496">Mitochondrion</keyword>
<dbReference type="Proteomes" id="UP000053758">
    <property type="component" value="Unassembled WGS sequence"/>
</dbReference>
<keyword evidence="3" id="KW-0472">Membrane</keyword>
<comment type="subcellular location">
    <subcellularLocation>
        <location evidence="1">Mitochondrion membrane</location>
    </subcellularLocation>
</comment>
<evidence type="ECO:0000256" key="3">
    <source>
        <dbReference type="ARBA" id="ARBA00023136"/>
    </source>
</evidence>
<dbReference type="AlphaFoldDB" id="A0A081CH31"/>
<dbReference type="GeneID" id="26305115"/>
<dbReference type="PANTHER" id="PTHR28074:SF1">
    <property type="entry name" value="ATP SYNTHASE SUBUNIT K, MITOCHONDRIAL"/>
    <property type="match status" value="1"/>
</dbReference>
<feature type="region of interest" description="Disordered" evidence="4">
    <location>
        <begin position="146"/>
        <end position="173"/>
    </location>
</feature>
<dbReference type="EMBL" id="DF830078">
    <property type="protein sequence ID" value="GAK65977.1"/>
    <property type="molecule type" value="Genomic_DNA"/>
</dbReference>
<accession>A0A081CH31</accession>
<evidence type="ECO:0000256" key="1">
    <source>
        <dbReference type="ARBA" id="ARBA00004325"/>
    </source>
</evidence>
<evidence type="ECO:0000256" key="4">
    <source>
        <dbReference type="SAM" id="MobiDB-lite"/>
    </source>
</evidence>
<reference evidence="6" key="1">
    <citation type="journal article" date="2014" name="Genome Announc.">
        <title>Draft Genome Sequence of the Yeast Pseudozyma antarctica Type Strain JCM10317, a Producer of the Glycolipid Biosurfactants, Mannosylerythritol Lipids.</title>
        <authorList>
            <person name="Saika A."/>
            <person name="Koike H."/>
            <person name="Hori T."/>
            <person name="Fukuoka T."/>
            <person name="Sato S."/>
            <person name="Habe H."/>
            <person name="Kitamoto D."/>
            <person name="Morita T."/>
        </authorList>
    </citation>
    <scope>NUCLEOTIDE SEQUENCE [LARGE SCALE GENOMIC DNA]</scope>
    <source>
        <strain evidence="6">JCM 10317</strain>
    </source>
</reference>
<dbReference type="Pfam" id="PF11022">
    <property type="entry name" value="ATP19"/>
    <property type="match status" value="1"/>
</dbReference>
<sequence length="192" mass="19912">MRMRPPGGACVGGRDAGGEQAKRDAMPNPLVSSVISMRVAPPKKEEISPSLKPGRPAAEQRSDSQHLESTFKGAAATAAAFGKRDAAFGAFAIAVAITSTHPPTPHTHTHTVIMSYTIAGRKILNEHIALAVLGTYGAIAVSQMGGSKQATPSASPDAKAANQPPINASSSDEEAFIKQFLADAEKESGRQV</sequence>
<keyword evidence="6" id="KW-1185">Reference proteome</keyword>
<gene>
    <name evidence="5" type="ORF">PAN0_011d4199</name>
</gene>
<organism evidence="5 6">
    <name type="scientific">Pseudozyma antarctica</name>
    <name type="common">Yeast</name>
    <name type="synonym">Candida antarctica</name>
    <dbReference type="NCBI Taxonomy" id="84753"/>
    <lineage>
        <taxon>Eukaryota</taxon>
        <taxon>Fungi</taxon>
        <taxon>Dikarya</taxon>
        <taxon>Basidiomycota</taxon>
        <taxon>Ustilaginomycotina</taxon>
        <taxon>Ustilaginomycetes</taxon>
        <taxon>Ustilaginales</taxon>
        <taxon>Ustilaginaceae</taxon>
        <taxon>Moesziomyces</taxon>
    </lineage>
</organism>
<dbReference type="GO" id="GO:0015986">
    <property type="term" value="P:proton motive force-driven ATP synthesis"/>
    <property type="evidence" value="ECO:0007669"/>
    <property type="project" value="TreeGrafter"/>
</dbReference>
<feature type="region of interest" description="Disordered" evidence="4">
    <location>
        <begin position="1"/>
        <end position="68"/>
    </location>
</feature>
<proteinExistence type="predicted"/>
<dbReference type="GO" id="GO:0031966">
    <property type="term" value="C:mitochondrial membrane"/>
    <property type="evidence" value="ECO:0007669"/>
    <property type="project" value="UniProtKB-SubCell"/>
</dbReference>
<dbReference type="InterPro" id="IPR021278">
    <property type="entry name" value="ATP19"/>
</dbReference>
<evidence type="ECO:0000313" key="5">
    <source>
        <dbReference type="EMBL" id="GAK65977.1"/>
    </source>
</evidence>
<name>A0A081CH31_PSEA2</name>
<evidence type="ECO:0000256" key="2">
    <source>
        <dbReference type="ARBA" id="ARBA00023128"/>
    </source>
</evidence>
<dbReference type="PANTHER" id="PTHR28074">
    <property type="entry name" value="ATP SYNTHASE SUBUNIT K, MITOCHONDRIAL"/>
    <property type="match status" value="1"/>
</dbReference>